<keyword evidence="4" id="KW-0720">Serine protease</keyword>
<comment type="similarity">
    <text evidence="1">Belongs to the peptidase S49 family.</text>
</comment>
<sequence length="296" mass="30621">MQSYTVLAIVALLIGAAVAPYAVTFAESNEQHVAVVSVDEPISGSSAEDTVRELRSLRNNDSVKAVVLNVNSPGGGVAASESMYMAVKRLANEKPVVTSVTGTAASGAYYTAIPSDRIFVTPGSVVGSVGVRASAPAGGLPSTTTTGPDKASGLTQDEYYAAVESMKRSFVGSVMQERGENLTVSRETVAEATLYFGGRAVNNGYADEIGDTEDAISAAAESAGVSNYQVTYRDPAQQQGLSLLGVNGAAANDTGAEQVAADSDGVQRVRFLMLYGTLENERVIVNSTDKGGVQDE</sequence>
<dbReference type="SUPFAM" id="SSF52096">
    <property type="entry name" value="ClpP/crotonase"/>
    <property type="match status" value="1"/>
</dbReference>
<keyword evidence="7" id="KW-1185">Reference proteome</keyword>
<evidence type="ECO:0000256" key="3">
    <source>
        <dbReference type="ARBA" id="ARBA00022801"/>
    </source>
</evidence>
<dbReference type="RefSeq" id="WP_310919556.1">
    <property type="nucleotide sequence ID" value="NZ_JAMQON010000002.1"/>
</dbReference>
<keyword evidence="2" id="KW-0645">Protease</keyword>
<dbReference type="InterPro" id="IPR029045">
    <property type="entry name" value="ClpP/crotonase-like_dom_sf"/>
</dbReference>
<accession>A0ABU2FCA7</accession>
<gene>
    <name evidence="6" type="ORF">NDI56_10915</name>
</gene>
<protein>
    <submittedName>
        <fullName evidence="6">S49 family peptidase</fullName>
    </submittedName>
</protein>
<dbReference type="CDD" id="cd07023">
    <property type="entry name" value="S49_Sppa_N_C"/>
    <property type="match status" value="1"/>
</dbReference>
<evidence type="ECO:0000256" key="1">
    <source>
        <dbReference type="ARBA" id="ARBA00008683"/>
    </source>
</evidence>
<dbReference type="Gene3D" id="3.90.226.10">
    <property type="entry name" value="2-enoyl-CoA Hydratase, Chain A, domain 1"/>
    <property type="match status" value="1"/>
</dbReference>
<dbReference type="PANTHER" id="PTHR42987">
    <property type="entry name" value="PEPTIDASE S49"/>
    <property type="match status" value="1"/>
</dbReference>
<organism evidence="6 7">
    <name type="scientific">Haloarcula saliterrae</name>
    <dbReference type="NCBI Taxonomy" id="2950534"/>
    <lineage>
        <taxon>Archaea</taxon>
        <taxon>Methanobacteriati</taxon>
        <taxon>Methanobacteriota</taxon>
        <taxon>Stenosarchaea group</taxon>
        <taxon>Halobacteria</taxon>
        <taxon>Halobacteriales</taxon>
        <taxon>Haloarculaceae</taxon>
        <taxon>Haloarcula</taxon>
    </lineage>
</organism>
<feature type="domain" description="Peptidase S49" evidence="5">
    <location>
        <begin position="90"/>
        <end position="135"/>
    </location>
</feature>
<dbReference type="EMBL" id="JAMQON010000002">
    <property type="protein sequence ID" value="MDS0259904.1"/>
    <property type="molecule type" value="Genomic_DNA"/>
</dbReference>
<name>A0ABU2FCA7_9EURY</name>
<keyword evidence="3" id="KW-0378">Hydrolase</keyword>
<evidence type="ECO:0000256" key="4">
    <source>
        <dbReference type="ARBA" id="ARBA00022825"/>
    </source>
</evidence>
<dbReference type="Proteomes" id="UP001259659">
    <property type="component" value="Unassembled WGS sequence"/>
</dbReference>
<evidence type="ECO:0000313" key="6">
    <source>
        <dbReference type="EMBL" id="MDS0259904.1"/>
    </source>
</evidence>
<dbReference type="InterPro" id="IPR047272">
    <property type="entry name" value="S49_SppA_C"/>
</dbReference>
<proteinExistence type="inferred from homology"/>
<feature type="domain" description="Peptidase S49" evidence="5">
    <location>
        <begin position="156"/>
        <end position="225"/>
    </location>
</feature>
<reference evidence="6 7" key="1">
    <citation type="submission" date="2022-06" db="EMBL/GenBank/DDBJ databases">
        <title>Haloarcula sp. a new haloarchaeum isolate from saline soil.</title>
        <authorList>
            <person name="Strakova D."/>
            <person name="Galisteo C."/>
            <person name="Sanchez-Porro C."/>
            <person name="Ventosa A."/>
        </authorList>
    </citation>
    <scope>NUCLEOTIDE SEQUENCE [LARGE SCALE GENOMIC DNA]</scope>
    <source>
        <strain evidence="6 7">S1CR25-12</strain>
    </source>
</reference>
<evidence type="ECO:0000313" key="7">
    <source>
        <dbReference type="Proteomes" id="UP001259659"/>
    </source>
</evidence>
<comment type="caution">
    <text evidence="6">The sequence shown here is derived from an EMBL/GenBank/DDBJ whole genome shotgun (WGS) entry which is preliminary data.</text>
</comment>
<dbReference type="InterPro" id="IPR002142">
    <property type="entry name" value="Peptidase_S49"/>
</dbReference>
<dbReference type="Pfam" id="PF01343">
    <property type="entry name" value="Peptidase_S49"/>
    <property type="match status" value="2"/>
</dbReference>
<evidence type="ECO:0000256" key="2">
    <source>
        <dbReference type="ARBA" id="ARBA00022670"/>
    </source>
</evidence>
<dbReference type="PANTHER" id="PTHR42987:SF4">
    <property type="entry name" value="PROTEASE SOHB-RELATED"/>
    <property type="match status" value="1"/>
</dbReference>
<evidence type="ECO:0000259" key="5">
    <source>
        <dbReference type="Pfam" id="PF01343"/>
    </source>
</evidence>